<evidence type="ECO:0000256" key="1">
    <source>
        <dbReference type="SAM" id="MobiDB-lite"/>
    </source>
</evidence>
<evidence type="ECO:0000313" key="3">
    <source>
        <dbReference type="Proteomes" id="UP000259762"/>
    </source>
</evidence>
<proteinExistence type="predicted"/>
<accession>A0A2Z2LIB4</accession>
<reference evidence="3" key="1">
    <citation type="submission" date="2018-06" db="EMBL/GenBank/DDBJ databases">
        <title>The Anaplasma ovis genome reveals a high proportion of pseudogenes.</title>
        <authorList>
            <person name="Liu Z."/>
            <person name="Peasley A.M."/>
            <person name="Yang J."/>
            <person name="Li Y."/>
            <person name="Guan G."/>
            <person name="Luo J."/>
            <person name="Yin H."/>
            <person name="Brayton K.A."/>
        </authorList>
    </citation>
    <scope>NUCLEOTIDE SEQUENCE [LARGE SCALE GENOMIC DNA]</scope>
    <source>
        <strain evidence="3">Haibei</strain>
    </source>
</reference>
<dbReference type="AlphaFoldDB" id="A0A2Z2LIB4"/>
<sequence length="91" mass="10455">MQLFLSPRDLPKKWRPSDSTSTASWWPYIITSNENKNPGIVVQNLAKVNGLFVYFDAHFQALSGSDEVVVRCLHEYMPICMRFVDMLQGFA</sequence>
<dbReference type="EMBL" id="CP015994">
    <property type="protein sequence ID" value="ASI47770.1"/>
    <property type="molecule type" value="Genomic_DNA"/>
</dbReference>
<gene>
    <name evidence="2" type="ORF">AOV_02865</name>
</gene>
<evidence type="ECO:0000313" key="2">
    <source>
        <dbReference type="EMBL" id="ASI47770.1"/>
    </source>
</evidence>
<dbReference type="Proteomes" id="UP000259762">
    <property type="component" value="Chromosome"/>
</dbReference>
<name>A0A2Z2LIB4_9RICK</name>
<reference evidence="2 3" key="2">
    <citation type="journal article" date="2019" name="BMC Genomics">
        <title>The Anaplasma ovis genome reveals a high proportion of pseudogenes.</title>
        <authorList>
            <person name="Liu Z."/>
            <person name="Peasley A.M."/>
            <person name="Yang J."/>
            <person name="Li Y."/>
            <person name="Guan G."/>
            <person name="Luo J."/>
            <person name="Yin H."/>
            <person name="Brayton K.A."/>
        </authorList>
    </citation>
    <scope>NUCLEOTIDE SEQUENCE [LARGE SCALE GENOMIC DNA]</scope>
    <source>
        <strain evidence="2 3">Haibei</strain>
    </source>
</reference>
<protein>
    <submittedName>
        <fullName evidence="2">Uncharacterized protein</fullName>
    </submittedName>
</protein>
<keyword evidence="3" id="KW-1185">Reference proteome</keyword>
<dbReference type="OrthoDB" id="9979591at2"/>
<organism evidence="2 3">
    <name type="scientific">Anaplasma ovis str. Haibei</name>
    <dbReference type="NCBI Taxonomy" id="1248439"/>
    <lineage>
        <taxon>Bacteria</taxon>
        <taxon>Pseudomonadati</taxon>
        <taxon>Pseudomonadota</taxon>
        <taxon>Alphaproteobacteria</taxon>
        <taxon>Rickettsiales</taxon>
        <taxon>Anaplasmataceae</taxon>
        <taxon>Anaplasma</taxon>
    </lineage>
</organism>
<dbReference type="KEGG" id="aoh:AOV_02865"/>
<feature type="region of interest" description="Disordered" evidence="1">
    <location>
        <begin position="1"/>
        <end position="21"/>
    </location>
</feature>